<dbReference type="EMBL" id="ML992521">
    <property type="protein sequence ID" value="KAF2219048.1"/>
    <property type="molecule type" value="Genomic_DNA"/>
</dbReference>
<sequence length="415" mass="46949">MLSFLPVAHTIFLYLPDFLSSFIFEALYHCHPPPHLPNYYQQAATVLPAGRISYQKAHEKLVKSVVPTMCRTIYLAYDCGCQVKKRPSVCRGTFGCQKTGFDDAGRPYTDTRVYCHGNSGMTFRQHKLCAVCAAHRDVDQRYKDKDALQAMIDNFTHSLEVMLELEVPEEETIKKIEERLGEARQVLRHLKDTDFEFGTELLKKYPVPWPDEEKPLRRPVKSPRLNGGSLLRMEVKPEDVVEPSVGEEEEEDQDIIDLGPDDEGAAIAESLQAFVEGNNAVFHSDTEPLLEDTEETVHQEGEYWDYASAIASEEAGWASWSATHEGTGSDCDRTEYNDEGVTPNERLTGEITTRAHHDFVQEQEETTRANRKSGKDGIWTKGSMVVRSRSRDQGAEAAGTDGENNHWDEGDLRCW</sequence>
<feature type="region of interest" description="Disordered" evidence="1">
    <location>
        <begin position="363"/>
        <end position="415"/>
    </location>
</feature>
<dbReference type="OrthoDB" id="10438165at2759"/>
<proteinExistence type="predicted"/>
<gene>
    <name evidence="2" type="ORF">BDZ85DRAFT_60419</name>
</gene>
<evidence type="ECO:0000256" key="1">
    <source>
        <dbReference type="SAM" id="MobiDB-lite"/>
    </source>
</evidence>
<reference evidence="3" key="1">
    <citation type="journal article" date="2020" name="Stud. Mycol.">
        <title>101 Dothideomycetes genomes: A test case for predicting lifestyles and emergence of pathogens.</title>
        <authorList>
            <person name="Haridas S."/>
            <person name="Albert R."/>
            <person name="Binder M."/>
            <person name="Bloem J."/>
            <person name="LaButti K."/>
            <person name="Salamov A."/>
            <person name="Andreopoulos B."/>
            <person name="Baker S."/>
            <person name="Barry K."/>
            <person name="Bills G."/>
            <person name="Bluhm B."/>
            <person name="Cannon C."/>
            <person name="Castanera R."/>
            <person name="Culley D."/>
            <person name="Daum C."/>
            <person name="Ezra D."/>
            <person name="Gonzalez J."/>
            <person name="Henrissat B."/>
            <person name="Kuo A."/>
            <person name="Liang C."/>
            <person name="Lipzen A."/>
            <person name="Lutzoni F."/>
            <person name="Magnuson J."/>
            <person name="Mondo S."/>
            <person name="Nolan M."/>
            <person name="Ohm R."/>
            <person name="Pangilinan J."/>
            <person name="Park H.-J."/>
            <person name="Ramirez L."/>
            <person name="Alfaro M."/>
            <person name="Sun H."/>
            <person name="Tritt A."/>
            <person name="Yoshinaga Y."/>
            <person name="Zwiers L.-H."/>
            <person name="Turgeon B."/>
            <person name="Goodwin S."/>
            <person name="Spatafora J."/>
            <person name="Crous P."/>
            <person name="Grigoriev I."/>
        </authorList>
    </citation>
    <scope>NUCLEOTIDE SEQUENCE [LARGE SCALE GENOMIC DNA]</scope>
    <source>
        <strain evidence="3">CECT 20119</strain>
    </source>
</reference>
<organism evidence="2 3">
    <name type="scientific">Elsinoe ampelina</name>
    <dbReference type="NCBI Taxonomy" id="302913"/>
    <lineage>
        <taxon>Eukaryota</taxon>
        <taxon>Fungi</taxon>
        <taxon>Dikarya</taxon>
        <taxon>Ascomycota</taxon>
        <taxon>Pezizomycotina</taxon>
        <taxon>Dothideomycetes</taxon>
        <taxon>Dothideomycetidae</taxon>
        <taxon>Myriangiales</taxon>
        <taxon>Elsinoaceae</taxon>
        <taxon>Elsinoe</taxon>
    </lineage>
</organism>
<name>A0A6A6G0L2_9PEZI</name>
<keyword evidence="3" id="KW-1185">Reference proteome</keyword>
<dbReference type="Proteomes" id="UP000799538">
    <property type="component" value="Unassembled WGS sequence"/>
</dbReference>
<feature type="compositionally biased region" description="Basic and acidic residues" evidence="1">
    <location>
        <begin position="403"/>
        <end position="415"/>
    </location>
</feature>
<feature type="region of interest" description="Disordered" evidence="1">
    <location>
        <begin position="322"/>
        <end position="344"/>
    </location>
</feature>
<protein>
    <submittedName>
        <fullName evidence="2">Uncharacterized protein</fullName>
    </submittedName>
</protein>
<dbReference type="AlphaFoldDB" id="A0A6A6G0L2"/>
<accession>A0A6A6G0L2</accession>
<evidence type="ECO:0000313" key="2">
    <source>
        <dbReference type="EMBL" id="KAF2219048.1"/>
    </source>
</evidence>
<evidence type="ECO:0000313" key="3">
    <source>
        <dbReference type="Proteomes" id="UP000799538"/>
    </source>
</evidence>